<dbReference type="Pfam" id="PF13501">
    <property type="entry name" value="SoxY"/>
    <property type="match status" value="1"/>
</dbReference>
<gene>
    <name evidence="2" type="ORF">ACFFII_12850</name>
</gene>
<dbReference type="InterPro" id="IPR016568">
    <property type="entry name" value="Sulphur_oxidation_SoxY"/>
</dbReference>
<name>A0ABV6I847_9RHOB</name>
<dbReference type="RefSeq" id="WP_377699271.1">
    <property type="nucleotide sequence ID" value="NZ_JBHLWE010000038.1"/>
</dbReference>
<dbReference type="InterPro" id="IPR032711">
    <property type="entry name" value="SoxY"/>
</dbReference>
<keyword evidence="3" id="KW-1185">Reference proteome</keyword>
<comment type="caution">
    <text evidence="2">The sequence shown here is derived from an EMBL/GenBank/DDBJ whole genome shotgun (WGS) entry which is preliminary data.</text>
</comment>
<protein>
    <submittedName>
        <fullName evidence="2">Thiosulfate oxidation carrier protein SoxY</fullName>
    </submittedName>
</protein>
<dbReference type="Proteomes" id="UP001589799">
    <property type="component" value="Unassembled WGS sequence"/>
</dbReference>
<dbReference type="Gene3D" id="2.60.40.2470">
    <property type="entry name" value="SoxY domain"/>
    <property type="match status" value="1"/>
</dbReference>
<proteinExistence type="predicted"/>
<dbReference type="EMBL" id="JBHLWE010000038">
    <property type="protein sequence ID" value="MFC0341650.1"/>
    <property type="molecule type" value="Genomic_DNA"/>
</dbReference>
<dbReference type="PROSITE" id="PS51318">
    <property type="entry name" value="TAT"/>
    <property type="match status" value="1"/>
</dbReference>
<sequence length="161" mass="16727">MSDPDRRRLLAGGASFAGIAALGLCPAPARAQSSLAMPQPDSVEADRLAAEFAGGAEPLAEGLALDLPALGDNPAAVPVRVHVTGPITDALWCEEIILIADLNPKPLACRFRFTAATGSADVAVRVRLIRSMPIRAYARMNDGRVLMARQEITVAAGGCGL</sequence>
<feature type="domain" description="Ig-like SoxY" evidence="1">
    <location>
        <begin position="51"/>
        <end position="159"/>
    </location>
</feature>
<dbReference type="InterPro" id="IPR038162">
    <property type="entry name" value="SoxY_sf"/>
</dbReference>
<dbReference type="InterPro" id="IPR006311">
    <property type="entry name" value="TAT_signal"/>
</dbReference>
<accession>A0ABV6I847</accession>
<reference evidence="2 3" key="1">
    <citation type="submission" date="2024-09" db="EMBL/GenBank/DDBJ databases">
        <authorList>
            <person name="Sun Q."/>
            <person name="Mori K."/>
        </authorList>
    </citation>
    <scope>NUCLEOTIDE SEQUENCE [LARGE SCALE GENOMIC DNA]</scope>
    <source>
        <strain evidence="2 3">KCTC 22789</strain>
    </source>
</reference>
<evidence type="ECO:0000313" key="3">
    <source>
        <dbReference type="Proteomes" id="UP001589799"/>
    </source>
</evidence>
<organism evidence="2 3">
    <name type="scientific">Paracoccus niistensis</name>
    <dbReference type="NCBI Taxonomy" id="632935"/>
    <lineage>
        <taxon>Bacteria</taxon>
        <taxon>Pseudomonadati</taxon>
        <taxon>Pseudomonadota</taxon>
        <taxon>Alphaproteobacteria</taxon>
        <taxon>Rhodobacterales</taxon>
        <taxon>Paracoccaceae</taxon>
        <taxon>Paracoccus</taxon>
    </lineage>
</organism>
<evidence type="ECO:0000313" key="2">
    <source>
        <dbReference type="EMBL" id="MFC0341650.1"/>
    </source>
</evidence>
<evidence type="ECO:0000259" key="1">
    <source>
        <dbReference type="Pfam" id="PF13501"/>
    </source>
</evidence>
<dbReference type="PIRSF" id="PIRSF010312">
    <property type="entry name" value="Sulphur_oxidation_SoxY"/>
    <property type="match status" value="1"/>
</dbReference>